<evidence type="ECO:0000256" key="5">
    <source>
        <dbReference type="SAM" id="MobiDB-lite"/>
    </source>
</evidence>
<keyword evidence="2" id="KW-0547">Nucleotide-binding</keyword>
<dbReference type="GO" id="GO:0051026">
    <property type="term" value="P:chiasma assembly"/>
    <property type="evidence" value="ECO:0007669"/>
    <property type="project" value="TreeGrafter"/>
</dbReference>
<protein>
    <submittedName>
        <fullName evidence="7">MutS protein msh5</fullName>
    </submittedName>
</protein>
<dbReference type="Gene3D" id="3.40.50.300">
    <property type="entry name" value="P-loop containing nucleotide triphosphate hydrolases"/>
    <property type="match status" value="1"/>
</dbReference>
<evidence type="ECO:0000259" key="6">
    <source>
        <dbReference type="SMART" id="SM00534"/>
    </source>
</evidence>
<organism evidence="7 8">
    <name type="scientific">Halocaridina rubra</name>
    <name type="common">Hawaiian red shrimp</name>
    <dbReference type="NCBI Taxonomy" id="373956"/>
    <lineage>
        <taxon>Eukaryota</taxon>
        <taxon>Metazoa</taxon>
        <taxon>Ecdysozoa</taxon>
        <taxon>Arthropoda</taxon>
        <taxon>Crustacea</taxon>
        <taxon>Multicrustacea</taxon>
        <taxon>Malacostraca</taxon>
        <taxon>Eumalacostraca</taxon>
        <taxon>Eucarida</taxon>
        <taxon>Decapoda</taxon>
        <taxon>Pleocyemata</taxon>
        <taxon>Caridea</taxon>
        <taxon>Atyoidea</taxon>
        <taxon>Atyidae</taxon>
        <taxon>Halocaridina</taxon>
    </lineage>
</organism>
<dbReference type="InterPro" id="IPR000432">
    <property type="entry name" value="DNA_mismatch_repair_MutS_C"/>
</dbReference>
<feature type="domain" description="DNA mismatch repair proteins mutS family" evidence="6">
    <location>
        <begin position="75"/>
        <end position="280"/>
    </location>
</feature>
<dbReference type="Pfam" id="PF00488">
    <property type="entry name" value="MutS_V"/>
    <property type="match status" value="2"/>
</dbReference>
<evidence type="ECO:0000313" key="8">
    <source>
        <dbReference type="Proteomes" id="UP001381693"/>
    </source>
</evidence>
<name>A0AAN9A5G0_HALRR</name>
<evidence type="ECO:0000313" key="7">
    <source>
        <dbReference type="EMBL" id="KAK7073045.1"/>
    </source>
</evidence>
<accession>A0AAN9A5G0</accession>
<dbReference type="PANTHER" id="PTHR11361">
    <property type="entry name" value="DNA MISMATCH REPAIR PROTEIN MUTS FAMILY MEMBER"/>
    <property type="match status" value="1"/>
</dbReference>
<comment type="caution">
    <text evidence="7">The sequence shown here is derived from an EMBL/GenBank/DDBJ whole genome shotgun (WGS) entry which is preliminary data.</text>
</comment>
<dbReference type="Proteomes" id="UP001381693">
    <property type="component" value="Unassembled WGS sequence"/>
</dbReference>
<dbReference type="GO" id="GO:0030983">
    <property type="term" value="F:mismatched DNA binding"/>
    <property type="evidence" value="ECO:0007669"/>
    <property type="project" value="InterPro"/>
</dbReference>
<evidence type="ECO:0000256" key="4">
    <source>
        <dbReference type="ARBA" id="ARBA00023125"/>
    </source>
</evidence>
<dbReference type="SMART" id="SM00534">
    <property type="entry name" value="MUTSac"/>
    <property type="match status" value="1"/>
</dbReference>
<dbReference type="GO" id="GO:0005634">
    <property type="term" value="C:nucleus"/>
    <property type="evidence" value="ECO:0007669"/>
    <property type="project" value="TreeGrafter"/>
</dbReference>
<keyword evidence="3" id="KW-0067">ATP-binding</keyword>
<keyword evidence="8" id="KW-1185">Reference proteome</keyword>
<comment type="similarity">
    <text evidence="1">Belongs to the DNA mismatch repair MutS family.</text>
</comment>
<dbReference type="GO" id="GO:0005524">
    <property type="term" value="F:ATP binding"/>
    <property type="evidence" value="ECO:0007669"/>
    <property type="project" value="UniProtKB-KW"/>
</dbReference>
<evidence type="ECO:0000256" key="2">
    <source>
        <dbReference type="ARBA" id="ARBA00022741"/>
    </source>
</evidence>
<dbReference type="InterPro" id="IPR027417">
    <property type="entry name" value="P-loop_NTPase"/>
</dbReference>
<keyword evidence="4" id="KW-0238">DNA-binding</keyword>
<dbReference type="InterPro" id="IPR045076">
    <property type="entry name" value="MutS"/>
</dbReference>
<dbReference type="EMBL" id="JAXCGZ010013268">
    <property type="protein sequence ID" value="KAK7073045.1"/>
    <property type="molecule type" value="Genomic_DNA"/>
</dbReference>
<evidence type="ECO:0000256" key="1">
    <source>
        <dbReference type="ARBA" id="ARBA00006271"/>
    </source>
</evidence>
<dbReference type="GO" id="GO:0006298">
    <property type="term" value="P:mismatch repair"/>
    <property type="evidence" value="ECO:0007669"/>
    <property type="project" value="InterPro"/>
</dbReference>
<dbReference type="SUPFAM" id="SSF52540">
    <property type="entry name" value="P-loop containing nucleoside triphosphate hydrolases"/>
    <property type="match status" value="1"/>
</dbReference>
<dbReference type="AlphaFoldDB" id="A0AAN9A5G0"/>
<gene>
    <name evidence="7" type="primary">MSH5</name>
    <name evidence="7" type="ORF">SK128_003476</name>
</gene>
<reference evidence="7 8" key="1">
    <citation type="submission" date="2023-11" db="EMBL/GenBank/DDBJ databases">
        <title>Halocaridina rubra genome assembly.</title>
        <authorList>
            <person name="Smith C."/>
        </authorList>
    </citation>
    <scope>NUCLEOTIDE SEQUENCE [LARGE SCALE GENOMIC DNA]</scope>
    <source>
        <strain evidence="7">EP-1</strain>
        <tissue evidence="7">Whole</tissue>
    </source>
</reference>
<sequence length="445" mass="48459">MDRELGDIQVDIANHETRIMMSLLAFSVVSRECGWVKPELTDEPVIDIENARHPLYELCTPTFVANPIKSGNTQPYITLVTGPNSSGKTVYLKQVGVLAVLAQIGCWVPASSARLKPLAAILAVTHAMPPVISSLSSFMLDLSRMCSALDRATRHSLIIIDEFGATTYETDGAALLTASLDYWCQRTRPRYSNAPSEDVDNPYGAPPHVFVSTHLHQVYAHLQYQDAVRCLILETVEENGGLVPLYQVSEGRATKSYASAVAALAGVPPQIVTRSTHVCESIRSGKLPDRWELVKNEKERTRCEIIASMFISYDLNDPVEILFNKIQAFVASRKGVSTPASGIFTESSTSVTLEPGSNSEFTRSDTVTSSVDSKIGMNISCFNSFLSSSKKKSRKGKKSAALQSTSKHDHEEQGPSGIPLNWNVEAILSSGSSSHADLCRDSTST</sequence>
<dbReference type="PANTHER" id="PTHR11361:SF20">
    <property type="entry name" value="MUTS PROTEIN HOMOLOG 5"/>
    <property type="match status" value="1"/>
</dbReference>
<dbReference type="GO" id="GO:0140664">
    <property type="term" value="F:ATP-dependent DNA damage sensor activity"/>
    <property type="evidence" value="ECO:0007669"/>
    <property type="project" value="InterPro"/>
</dbReference>
<evidence type="ECO:0000256" key="3">
    <source>
        <dbReference type="ARBA" id="ARBA00022840"/>
    </source>
</evidence>
<proteinExistence type="inferred from homology"/>
<feature type="region of interest" description="Disordered" evidence="5">
    <location>
        <begin position="393"/>
        <end position="421"/>
    </location>
</feature>